<evidence type="ECO:0000256" key="3">
    <source>
        <dbReference type="SAM" id="MobiDB-lite"/>
    </source>
</evidence>
<keyword evidence="1 2" id="KW-0103">Bromodomain</keyword>
<keyword evidence="6" id="KW-1185">Reference proteome</keyword>
<sequence>MPRRAAEGRQRRGSGAAAARGKLRRRSPRISAISGRKGPQPAAIVPVVMGHTNPTGLDEVCGSDDGLGPTNCTRSEPIKQQGPDVSRLPEKRILELILDILQRRDTYEIFAEPVDPSEVEDYYEIIEKPMDFGTMRAKLHEGMYVNLQQFEHDVFLIFRNAMHFNSSSTKYFRQVKQHDFGYKESIMSFVKDLGPIAQRVAKRKLHGLWNNAFISRSSTTESSDVTSDIQMPATQSPFQTKPISFNNPLTIPLFGGFLVHQTEDTERISKIKEAQFKLDGKVSTTGTLKLDAELSSHKTNSHALREGSTSIHKSSAPSSSCHPINARYINSPFEISIQEARNNHAEASEVEGLQYKKIGCFNLNQLDDGGAQPCLPSFPLATQFMFDLPYLESKLSGMSSFKELHLS</sequence>
<proteinExistence type="predicted"/>
<evidence type="ECO:0000313" key="6">
    <source>
        <dbReference type="Proteomes" id="UP001279734"/>
    </source>
</evidence>
<dbReference type="InterPro" id="IPR036427">
    <property type="entry name" value="Bromodomain-like_sf"/>
</dbReference>
<dbReference type="Proteomes" id="UP001279734">
    <property type="component" value="Unassembled WGS sequence"/>
</dbReference>
<dbReference type="Pfam" id="PF00439">
    <property type="entry name" value="Bromodomain"/>
    <property type="match status" value="1"/>
</dbReference>
<evidence type="ECO:0000313" key="5">
    <source>
        <dbReference type="EMBL" id="GMH30086.1"/>
    </source>
</evidence>
<evidence type="ECO:0000256" key="2">
    <source>
        <dbReference type="PROSITE-ProRule" id="PRU00035"/>
    </source>
</evidence>
<gene>
    <name evidence="5" type="ORF">Nepgr_031929</name>
</gene>
<dbReference type="PANTHER" id="PTHR22881:SF26">
    <property type="entry name" value="BROMODOMAIN CONTAINING PROTEIN, EXPRESSED"/>
    <property type="match status" value="1"/>
</dbReference>
<dbReference type="PRINTS" id="PR00503">
    <property type="entry name" value="BROMODOMAIN"/>
</dbReference>
<dbReference type="Gene3D" id="1.20.920.10">
    <property type="entry name" value="Bromodomain-like"/>
    <property type="match status" value="1"/>
</dbReference>
<dbReference type="EMBL" id="BSYO01000037">
    <property type="protein sequence ID" value="GMH30086.1"/>
    <property type="molecule type" value="Genomic_DNA"/>
</dbReference>
<dbReference type="CDD" id="cd04369">
    <property type="entry name" value="Bromodomain"/>
    <property type="match status" value="1"/>
</dbReference>
<dbReference type="AlphaFoldDB" id="A0AAD3TJ25"/>
<organism evidence="5 6">
    <name type="scientific">Nepenthes gracilis</name>
    <name type="common">Slender pitcher plant</name>
    <dbReference type="NCBI Taxonomy" id="150966"/>
    <lineage>
        <taxon>Eukaryota</taxon>
        <taxon>Viridiplantae</taxon>
        <taxon>Streptophyta</taxon>
        <taxon>Embryophyta</taxon>
        <taxon>Tracheophyta</taxon>
        <taxon>Spermatophyta</taxon>
        <taxon>Magnoliopsida</taxon>
        <taxon>eudicotyledons</taxon>
        <taxon>Gunneridae</taxon>
        <taxon>Pentapetalae</taxon>
        <taxon>Caryophyllales</taxon>
        <taxon>Nepenthaceae</taxon>
        <taxon>Nepenthes</taxon>
    </lineage>
</organism>
<dbReference type="PANTHER" id="PTHR22881">
    <property type="entry name" value="BROMODOMAIN CONTAINING PROTEIN"/>
    <property type="match status" value="1"/>
</dbReference>
<dbReference type="PROSITE" id="PS50014">
    <property type="entry name" value="BROMODOMAIN_2"/>
    <property type="match status" value="1"/>
</dbReference>
<dbReference type="InterPro" id="IPR051831">
    <property type="entry name" value="Bromodomain_contain_prot"/>
</dbReference>
<dbReference type="SMART" id="SM00297">
    <property type="entry name" value="BROMO"/>
    <property type="match status" value="1"/>
</dbReference>
<accession>A0AAD3TJ25</accession>
<dbReference type="InterPro" id="IPR001487">
    <property type="entry name" value="Bromodomain"/>
</dbReference>
<evidence type="ECO:0000256" key="1">
    <source>
        <dbReference type="ARBA" id="ARBA00023117"/>
    </source>
</evidence>
<feature type="region of interest" description="Disordered" evidence="3">
    <location>
        <begin position="299"/>
        <end position="318"/>
    </location>
</feature>
<feature type="compositionally biased region" description="Basic and acidic residues" evidence="3">
    <location>
        <begin position="1"/>
        <end position="10"/>
    </location>
</feature>
<protein>
    <recommendedName>
        <fullName evidence="4">Bromo domain-containing protein</fullName>
    </recommendedName>
</protein>
<reference evidence="5" key="1">
    <citation type="submission" date="2023-05" db="EMBL/GenBank/DDBJ databases">
        <title>Nepenthes gracilis genome sequencing.</title>
        <authorList>
            <person name="Fukushima K."/>
        </authorList>
    </citation>
    <scope>NUCLEOTIDE SEQUENCE</scope>
    <source>
        <strain evidence="5">SING2019-196</strain>
    </source>
</reference>
<evidence type="ECO:0000259" key="4">
    <source>
        <dbReference type="PROSITE" id="PS50014"/>
    </source>
</evidence>
<feature type="region of interest" description="Disordered" evidence="3">
    <location>
        <begin position="1"/>
        <end position="38"/>
    </location>
</feature>
<dbReference type="SUPFAM" id="SSF47370">
    <property type="entry name" value="Bromodomain"/>
    <property type="match status" value="1"/>
</dbReference>
<comment type="caution">
    <text evidence="5">The sequence shown here is derived from an EMBL/GenBank/DDBJ whole genome shotgun (WGS) entry which is preliminary data.</text>
</comment>
<name>A0AAD3TJ25_NEPGR</name>
<feature type="domain" description="Bromo" evidence="4">
    <location>
        <begin position="102"/>
        <end position="172"/>
    </location>
</feature>